<sequence length="306" mass="35597">MATKRRSSDSSDGMSVSKKSCDSLDIYKTEVEYDANDKLICIFKNREETRAMTWVEKMIHNLAKGKNITVVNCQTEFNQNQLETALGFLETCNNFSRWESRLYPKIDDKITIETPKAPRVVYNVGYHVKGGAIPFYFFDTVKMKRYKSTFGEFFILRWSNINRHNMIYSNIMSQYFKEDQIKLQDCSIINAPDENNPGKISFVRKFYDIKQHSNETVYSTGDLVKSVVCEPFTVERYNDLFAFQQEGGEQAQPSQEVDLYMGAIIEGFKQSKNETTLESVNNKKYQEKTYSLAIKPMIFFNIEQTD</sequence>
<protein>
    <submittedName>
        <fullName evidence="1">Dbp</fullName>
    </submittedName>
</protein>
<dbReference type="Pfam" id="PF04786">
    <property type="entry name" value="Baculo_DNA_bind"/>
    <property type="match status" value="1"/>
</dbReference>
<dbReference type="KEGG" id="vg:65102130"/>
<dbReference type="GeneID" id="65102130"/>
<organism evidence="1 2">
    <name type="scientific">Cryptophlebia peltastica nucleopolyhedrovirus</name>
    <dbReference type="NCBI Taxonomy" id="2304025"/>
    <lineage>
        <taxon>Viruses</taxon>
        <taxon>Viruses incertae sedis</taxon>
        <taxon>Naldaviricetes</taxon>
        <taxon>Lefavirales</taxon>
        <taxon>Baculoviridae</taxon>
        <taxon>Alphabaculovirus</taxon>
        <taxon>Alphabaculovirus crypeltasticae</taxon>
    </lineage>
</organism>
<dbReference type="Proteomes" id="UP000500845">
    <property type="component" value="Segment"/>
</dbReference>
<dbReference type="InterPro" id="IPR006871">
    <property type="entry name" value="ssDNA-bd_baculovirus"/>
</dbReference>
<keyword evidence="2" id="KW-1185">Reference proteome</keyword>
<name>A0A346RNN0_9ABAC</name>
<reference evidence="1 2" key="1">
    <citation type="journal article" date="2018" name="J. Invertebr. Pathol.">
        <title>Morphological, genetic and biological characterisation of a novel alphabaculovirus isolated from Cryptophlebia peltastica (Lepidoptera: Tortricidae).</title>
        <authorList>
            <person name="Marsberg T."/>
            <person name="Jukes M.D."/>
            <person name="Krejmer-Rabalska M."/>
            <person name="Rabalski L."/>
            <person name="Knox C.M."/>
            <person name="Moore S.D."/>
            <person name="Hill M.P."/>
            <person name="Szewczyk B."/>
        </authorList>
    </citation>
    <scope>NUCLEOTIDE SEQUENCE [LARGE SCALE GENOMIC DNA]</scope>
    <source>
        <strain evidence="1">SA</strain>
    </source>
</reference>
<accession>A0A346RNN0</accession>
<dbReference type="EMBL" id="MH394321">
    <property type="protein sequence ID" value="AXS67677.1"/>
    <property type="molecule type" value="Genomic_DNA"/>
</dbReference>
<evidence type="ECO:0000313" key="1">
    <source>
        <dbReference type="EMBL" id="AXS67677.1"/>
    </source>
</evidence>
<dbReference type="RefSeq" id="YP_010086885.1">
    <property type="nucleotide sequence ID" value="NC_055500.1"/>
</dbReference>
<proteinExistence type="predicted"/>
<evidence type="ECO:0000313" key="2">
    <source>
        <dbReference type="Proteomes" id="UP000500845"/>
    </source>
</evidence>